<sequence>MLSKLSIKQKLILIMSIPLIIMILLAGKLTYNSYQDAQRLHQLEHVVVLSTKIGALVHETQKERGMTAGFLGSKGTKFTTELPNQRENTNQRLSELKLFLTQFDVNEYSSELVTNLNNALSELSKLENIRSSVTNLDIQTANAIGYYTKTNAHLLDLISTISKLSNSAQVSQDILAYMNFLLSKERAGIERAVGTNTFARDNFGPGMKEKFLSLIAQQNAYMDAFLKVAPDASKAFYEKTVQGDSVNEVNRMRDIALYQGKKEGFGIESAYWFGQITQKINLLKEVENFLADTLKSTITKQESVANFDLILFGSLSALGIGITLVLARTIAFTILLDVDVVKRGLTDFFAFINYEKEDIHLETIDSQDELGMMSRMINENINRTKEYIRMDKELIKNTIEVANKINKGHLDTRIHGDSNNPSLSELKNIINEMLHTLNENMSKIMKVLNLYSKLDFRPKIEANDLEGVIKELENDVNILGEVITETLVENKRSGMVLGQNAQTLTNNMDKIANAANDQAARLEETAASLEEITSNIQSNTQTTIQMAQYGEQVKHSVSMGEELANNTARAMEDINEQTTAINEAITVIDQIAFQTNILSLNAAVEAATAGEAGKGFAVVAQEVRNLASRSAEAAKEIKELVENAQLKTTEGKKIATSMIEGYKDLNENITNTIDLIDNVTHASKEQSAGMVQINDAVNTLDKITQENATHASEADSIARKTLEISEMIIEHANAKEFDGKDEIVLRKQTINMQYQGEEKRDVEKRIKALHQSTPTPKPTQVKATENKKTETLYKEPSVKKEYKEELKKKTVNVASKPKTEHEDEWESF</sequence>
<keyword evidence="6" id="KW-0812">Transmembrane</keyword>
<dbReference type="Pfam" id="PF08376">
    <property type="entry name" value="NIT"/>
    <property type="match status" value="1"/>
</dbReference>
<keyword evidence="3" id="KW-0807">Transducer</keyword>
<keyword evidence="6" id="KW-1133">Transmembrane helix</keyword>
<dbReference type="GO" id="GO:0004888">
    <property type="term" value="F:transmembrane signaling receptor activity"/>
    <property type="evidence" value="ECO:0007669"/>
    <property type="project" value="TreeGrafter"/>
</dbReference>
<feature type="domain" description="Methyl-accepting transducer" evidence="7">
    <location>
        <begin position="493"/>
        <end position="722"/>
    </location>
</feature>
<keyword evidence="4" id="KW-0175">Coiled coil</keyword>
<feature type="domain" description="HAMP" evidence="8">
    <location>
        <begin position="395"/>
        <end position="442"/>
    </location>
</feature>
<name>A0A4Q0XWW1_9BACT</name>
<protein>
    <submittedName>
        <fullName evidence="9">Chemotaxis protein</fullName>
    </submittedName>
</protein>
<evidence type="ECO:0000259" key="8">
    <source>
        <dbReference type="PROSITE" id="PS50885"/>
    </source>
</evidence>
<dbReference type="OrthoDB" id="2489132at2"/>
<dbReference type="Proteomes" id="UP000290657">
    <property type="component" value="Unassembled WGS sequence"/>
</dbReference>
<dbReference type="InterPro" id="IPR003660">
    <property type="entry name" value="HAMP_dom"/>
</dbReference>
<keyword evidence="6" id="KW-0472">Membrane</keyword>
<dbReference type="Gene3D" id="1.10.287.950">
    <property type="entry name" value="Methyl-accepting chemotaxis protein"/>
    <property type="match status" value="1"/>
</dbReference>
<organism evidence="9 10">
    <name type="scientific">Candidatus Marinarcus aquaticus</name>
    <dbReference type="NCBI Taxonomy" id="2044504"/>
    <lineage>
        <taxon>Bacteria</taxon>
        <taxon>Pseudomonadati</taxon>
        <taxon>Campylobacterota</taxon>
        <taxon>Epsilonproteobacteria</taxon>
        <taxon>Campylobacterales</taxon>
        <taxon>Arcobacteraceae</taxon>
        <taxon>Candidatus Marinarcus</taxon>
    </lineage>
</organism>
<dbReference type="Pfam" id="PF00015">
    <property type="entry name" value="MCPsignal"/>
    <property type="match status" value="1"/>
</dbReference>
<dbReference type="PROSITE" id="PS50111">
    <property type="entry name" value="CHEMOTAXIS_TRANSDUC_2"/>
    <property type="match status" value="1"/>
</dbReference>
<evidence type="ECO:0000256" key="2">
    <source>
        <dbReference type="ARBA" id="ARBA00029447"/>
    </source>
</evidence>
<dbReference type="Gene3D" id="1.20.120.1530">
    <property type="match status" value="1"/>
</dbReference>
<keyword evidence="1" id="KW-0145">Chemotaxis</keyword>
<evidence type="ECO:0000256" key="3">
    <source>
        <dbReference type="PROSITE-ProRule" id="PRU00284"/>
    </source>
</evidence>
<feature type="compositionally biased region" description="Basic and acidic residues" evidence="5">
    <location>
        <begin position="784"/>
        <end position="799"/>
    </location>
</feature>
<feature type="transmembrane region" description="Helical" evidence="6">
    <location>
        <begin position="12"/>
        <end position="31"/>
    </location>
</feature>
<evidence type="ECO:0000256" key="5">
    <source>
        <dbReference type="SAM" id="MobiDB-lite"/>
    </source>
</evidence>
<feature type="region of interest" description="Disordered" evidence="5">
    <location>
        <begin position="770"/>
        <end position="799"/>
    </location>
</feature>
<dbReference type="GO" id="GO:0005886">
    <property type="term" value="C:plasma membrane"/>
    <property type="evidence" value="ECO:0007669"/>
    <property type="project" value="TreeGrafter"/>
</dbReference>
<reference evidence="9 10" key="1">
    <citation type="submission" date="2017-10" db="EMBL/GenBank/DDBJ databases">
        <title>Genomics of the genus Arcobacter.</title>
        <authorList>
            <person name="Perez-Cataluna A."/>
            <person name="Figueras M.J."/>
        </authorList>
    </citation>
    <scope>NUCLEOTIDE SEQUENCE [LARGE SCALE GENOMIC DNA]</scope>
    <source>
        <strain evidence="9 10">CECT 8987</strain>
    </source>
</reference>
<proteinExistence type="inferred from homology"/>
<evidence type="ECO:0000313" key="10">
    <source>
        <dbReference type="Proteomes" id="UP000290657"/>
    </source>
</evidence>
<dbReference type="CDD" id="cd11386">
    <property type="entry name" value="MCP_signal"/>
    <property type="match status" value="1"/>
</dbReference>
<gene>
    <name evidence="9" type="ORF">CRV04_01780</name>
</gene>
<dbReference type="AlphaFoldDB" id="A0A4Q0XWW1"/>
<keyword evidence="10" id="KW-1185">Reference proteome</keyword>
<dbReference type="PANTHER" id="PTHR43531:SF11">
    <property type="entry name" value="METHYL-ACCEPTING CHEMOTAXIS PROTEIN 3"/>
    <property type="match status" value="1"/>
</dbReference>
<dbReference type="InterPro" id="IPR013587">
    <property type="entry name" value="Nitrate/nitrite_sensing"/>
</dbReference>
<dbReference type="InterPro" id="IPR004089">
    <property type="entry name" value="MCPsignal_dom"/>
</dbReference>
<comment type="caution">
    <text evidence="9">The sequence shown here is derived from an EMBL/GenBank/DDBJ whole genome shotgun (WGS) entry which is preliminary data.</text>
</comment>
<dbReference type="PANTHER" id="PTHR43531">
    <property type="entry name" value="PROTEIN ICFG"/>
    <property type="match status" value="1"/>
</dbReference>
<evidence type="ECO:0000256" key="4">
    <source>
        <dbReference type="SAM" id="Coils"/>
    </source>
</evidence>
<dbReference type="GO" id="GO:0006935">
    <property type="term" value="P:chemotaxis"/>
    <property type="evidence" value="ECO:0007669"/>
    <property type="project" value="UniProtKB-KW"/>
</dbReference>
<evidence type="ECO:0000256" key="1">
    <source>
        <dbReference type="ARBA" id="ARBA00022500"/>
    </source>
</evidence>
<feature type="coiled-coil region" evidence="4">
    <location>
        <begin position="512"/>
        <end position="539"/>
    </location>
</feature>
<dbReference type="PROSITE" id="PS50885">
    <property type="entry name" value="HAMP"/>
    <property type="match status" value="1"/>
</dbReference>
<dbReference type="SUPFAM" id="SSF58104">
    <property type="entry name" value="Methyl-accepting chemotaxis protein (MCP) signaling domain"/>
    <property type="match status" value="1"/>
</dbReference>
<dbReference type="SMART" id="SM00283">
    <property type="entry name" value="MA"/>
    <property type="match status" value="1"/>
</dbReference>
<dbReference type="GO" id="GO:0007165">
    <property type="term" value="P:signal transduction"/>
    <property type="evidence" value="ECO:0007669"/>
    <property type="project" value="UniProtKB-KW"/>
</dbReference>
<evidence type="ECO:0000313" key="9">
    <source>
        <dbReference type="EMBL" id="RXJ60769.1"/>
    </source>
</evidence>
<dbReference type="InterPro" id="IPR051310">
    <property type="entry name" value="MCP_chemotaxis"/>
</dbReference>
<accession>A0A4Q0XWW1</accession>
<dbReference type="EMBL" id="PDKN01000001">
    <property type="protein sequence ID" value="RXJ60769.1"/>
    <property type="molecule type" value="Genomic_DNA"/>
</dbReference>
<comment type="similarity">
    <text evidence="2">Belongs to the methyl-accepting chemotaxis (MCP) protein family.</text>
</comment>
<evidence type="ECO:0000256" key="6">
    <source>
        <dbReference type="SAM" id="Phobius"/>
    </source>
</evidence>
<evidence type="ECO:0000259" key="7">
    <source>
        <dbReference type="PROSITE" id="PS50111"/>
    </source>
</evidence>